<dbReference type="InterPro" id="IPR057936">
    <property type="entry name" value="KOWx_Spt5"/>
</dbReference>
<dbReference type="InterPro" id="IPR008991">
    <property type="entry name" value="Translation_prot_SH3-like_sf"/>
</dbReference>
<dbReference type="CDD" id="cd06084">
    <property type="entry name" value="KOW_Spt5_4"/>
    <property type="match status" value="1"/>
</dbReference>
<proteinExistence type="predicted"/>
<gene>
    <name evidence="3" type="ORF">BJ085DRAFT_10414</name>
</gene>
<dbReference type="GO" id="GO:0006368">
    <property type="term" value="P:transcription elongation by RNA polymerase II"/>
    <property type="evidence" value="ECO:0007669"/>
    <property type="project" value="TreeGrafter"/>
</dbReference>
<dbReference type="PANTHER" id="PTHR11125">
    <property type="entry name" value="SUPPRESSOR OF TY 5"/>
    <property type="match status" value="1"/>
</dbReference>
<dbReference type="Proteomes" id="UP000268162">
    <property type="component" value="Unassembled WGS sequence"/>
</dbReference>
<evidence type="ECO:0000256" key="1">
    <source>
        <dbReference type="SAM" id="MobiDB-lite"/>
    </source>
</evidence>
<dbReference type="InterPro" id="IPR005824">
    <property type="entry name" value="KOW"/>
</dbReference>
<dbReference type="SUPFAM" id="SSF50104">
    <property type="entry name" value="Translation proteins SH3-like domain"/>
    <property type="match status" value="1"/>
</dbReference>
<dbReference type="InterPro" id="IPR041976">
    <property type="entry name" value="KOW_Spt5_3"/>
</dbReference>
<dbReference type="Pfam" id="PF23290">
    <property type="entry name" value="KOW5_SPT5"/>
    <property type="match status" value="1"/>
</dbReference>
<dbReference type="GO" id="GO:0003729">
    <property type="term" value="F:mRNA binding"/>
    <property type="evidence" value="ECO:0007669"/>
    <property type="project" value="TreeGrafter"/>
</dbReference>
<dbReference type="EMBL" id="ML004306">
    <property type="protein sequence ID" value="RKP33151.1"/>
    <property type="molecule type" value="Genomic_DNA"/>
</dbReference>
<feature type="domain" description="KOW" evidence="2">
    <location>
        <begin position="260"/>
        <end position="287"/>
    </location>
</feature>
<dbReference type="Pfam" id="PF23291">
    <property type="entry name" value="KOW4_SPT5"/>
    <property type="match status" value="1"/>
</dbReference>
<dbReference type="InterPro" id="IPR014722">
    <property type="entry name" value="Rib_uL2_dom2"/>
</dbReference>
<dbReference type="STRING" id="215637.A0A4P9ZL04"/>
<dbReference type="SMART" id="SM00739">
    <property type="entry name" value="KOW"/>
    <property type="match status" value="3"/>
</dbReference>
<dbReference type="InterPro" id="IPR041975">
    <property type="entry name" value="KOW_Spt5_2"/>
</dbReference>
<dbReference type="InterPro" id="IPR041978">
    <property type="entry name" value="KOW_Spt5_5"/>
</dbReference>
<dbReference type="Gene3D" id="2.30.30.30">
    <property type="match status" value="3"/>
</dbReference>
<dbReference type="AlphaFoldDB" id="A0A4P9ZL04"/>
<evidence type="ECO:0000313" key="3">
    <source>
        <dbReference type="EMBL" id="RKP33151.1"/>
    </source>
</evidence>
<evidence type="ECO:0000259" key="2">
    <source>
        <dbReference type="SMART" id="SM00739"/>
    </source>
</evidence>
<dbReference type="InterPro" id="IPR041977">
    <property type="entry name" value="KOW_Spt5_4"/>
</dbReference>
<dbReference type="GO" id="GO:0032784">
    <property type="term" value="P:regulation of DNA-templated transcription elongation"/>
    <property type="evidence" value="ECO:0007669"/>
    <property type="project" value="InterPro"/>
</dbReference>
<feature type="non-terminal residue" evidence="3">
    <location>
        <position position="320"/>
    </location>
</feature>
<feature type="region of interest" description="Disordered" evidence="1">
    <location>
        <begin position="234"/>
        <end position="256"/>
    </location>
</feature>
<feature type="non-terminal residue" evidence="3">
    <location>
        <position position="1"/>
    </location>
</feature>
<keyword evidence="4" id="KW-1185">Reference proteome</keyword>
<evidence type="ECO:0000313" key="4">
    <source>
        <dbReference type="Proteomes" id="UP000268162"/>
    </source>
</evidence>
<protein>
    <recommendedName>
        <fullName evidence="2">KOW domain-containing protein</fullName>
    </recommendedName>
</protein>
<accession>A0A4P9ZL04</accession>
<feature type="domain" description="KOW" evidence="2">
    <location>
        <begin position="161"/>
        <end position="186"/>
    </location>
</feature>
<dbReference type="Pfam" id="PF23037">
    <property type="entry name" value="KOWx_SPT5"/>
    <property type="match status" value="1"/>
</dbReference>
<reference evidence="4" key="1">
    <citation type="journal article" date="2018" name="Nat. Microbiol.">
        <title>Leveraging single-cell genomics to expand the fungal tree of life.</title>
        <authorList>
            <person name="Ahrendt S.R."/>
            <person name="Quandt C.A."/>
            <person name="Ciobanu D."/>
            <person name="Clum A."/>
            <person name="Salamov A."/>
            <person name="Andreopoulos B."/>
            <person name="Cheng J.F."/>
            <person name="Woyke T."/>
            <person name="Pelin A."/>
            <person name="Henrissat B."/>
            <person name="Reynolds N.K."/>
            <person name="Benny G.L."/>
            <person name="Smith M.E."/>
            <person name="James T.Y."/>
            <person name="Grigoriev I.V."/>
        </authorList>
    </citation>
    <scope>NUCLEOTIDE SEQUENCE [LARGE SCALE GENOMIC DNA]</scope>
    <source>
        <strain evidence="4">RSA 468</strain>
    </source>
</reference>
<dbReference type="Pfam" id="PF23284">
    <property type="entry name" value="KOW2_Spt5"/>
    <property type="match status" value="1"/>
</dbReference>
<organism evidence="3 4">
    <name type="scientific">Dimargaris cristalligena</name>
    <dbReference type="NCBI Taxonomy" id="215637"/>
    <lineage>
        <taxon>Eukaryota</taxon>
        <taxon>Fungi</taxon>
        <taxon>Fungi incertae sedis</taxon>
        <taxon>Zoopagomycota</taxon>
        <taxon>Kickxellomycotina</taxon>
        <taxon>Dimargaritomycetes</taxon>
        <taxon>Dimargaritales</taxon>
        <taxon>Dimargaritaceae</taxon>
        <taxon>Dimargaris</taxon>
    </lineage>
</organism>
<dbReference type="PANTHER" id="PTHR11125:SF7">
    <property type="entry name" value="TRANSCRIPTION ELONGATION FACTOR SPT5"/>
    <property type="match status" value="1"/>
</dbReference>
<dbReference type="GO" id="GO:0006357">
    <property type="term" value="P:regulation of transcription by RNA polymerase II"/>
    <property type="evidence" value="ECO:0007669"/>
    <property type="project" value="InterPro"/>
</dbReference>
<sequence length="320" mass="34960">VYGVVVSVDGTEVLVHPQVAGLTETLRFSAKQLRKRFQPGNHVKVVSGRNAGEAGMIVAVSENVVTLLSEISSKEITVFSKDLRDSGDSSVLLNPNTAASQFELYELVTVDENVSAVVIKIEGDNLQIIDQNGTVRMARASQISRRKTNQNAAATDSRDSIFRVGDQVREVRGENRDGTVLHINRAFSFVRSKEQFENAGVFVAPNRNLLNVGVKAGSDSMTGDINSYMRANQMPMRGRGRGRGRGGTGFTAMNRRGPRDKLVSATVMITSGPYKTYIGIVKEVTDGKARVELHTNSRLISIEKRQLAVQNSSGNFLPYE</sequence>
<dbReference type="InterPro" id="IPR039659">
    <property type="entry name" value="SPT5"/>
</dbReference>
<dbReference type="Pfam" id="PF00467">
    <property type="entry name" value="KOW"/>
    <property type="match status" value="1"/>
</dbReference>
<dbReference type="CDD" id="cd06083">
    <property type="entry name" value="KOW_Spt5_3"/>
    <property type="match status" value="1"/>
</dbReference>
<feature type="domain" description="KOW" evidence="2">
    <location>
        <begin position="36"/>
        <end position="63"/>
    </location>
</feature>
<dbReference type="CDD" id="cd06085">
    <property type="entry name" value="KOW_Spt5_5"/>
    <property type="match status" value="1"/>
</dbReference>
<name>A0A4P9ZL04_9FUNG</name>
<dbReference type="GO" id="GO:0032044">
    <property type="term" value="C:DSIF complex"/>
    <property type="evidence" value="ECO:0007669"/>
    <property type="project" value="TreeGrafter"/>
</dbReference>